<keyword evidence="1" id="KW-0805">Transcription regulation</keyword>
<organism evidence="5 6">
    <name type="scientific">Marinisporobacter balticus</name>
    <dbReference type="NCBI Taxonomy" id="2018667"/>
    <lineage>
        <taxon>Bacteria</taxon>
        <taxon>Bacillati</taxon>
        <taxon>Bacillota</taxon>
        <taxon>Clostridia</taxon>
        <taxon>Peptostreptococcales</taxon>
        <taxon>Thermotaleaceae</taxon>
        <taxon>Marinisporobacter</taxon>
    </lineage>
</organism>
<comment type="caution">
    <text evidence="5">The sequence shown here is derived from an EMBL/GenBank/DDBJ whole genome shotgun (WGS) entry which is preliminary data.</text>
</comment>
<dbReference type="EMBL" id="SLWV01000019">
    <property type="protein sequence ID" value="TCO72171.1"/>
    <property type="molecule type" value="Genomic_DNA"/>
</dbReference>
<dbReference type="SUPFAM" id="SSF46785">
    <property type="entry name" value="Winged helix' DNA-binding domain"/>
    <property type="match status" value="1"/>
</dbReference>
<evidence type="ECO:0000259" key="4">
    <source>
        <dbReference type="PROSITE" id="PS50949"/>
    </source>
</evidence>
<dbReference type="InterPro" id="IPR000524">
    <property type="entry name" value="Tscrpt_reg_HTH_GntR"/>
</dbReference>
<keyword evidence="6" id="KW-1185">Reference proteome</keyword>
<evidence type="ECO:0000256" key="1">
    <source>
        <dbReference type="ARBA" id="ARBA00023015"/>
    </source>
</evidence>
<reference evidence="5 6" key="1">
    <citation type="submission" date="2019-03" db="EMBL/GenBank/DDBJ databases">
        <title>Genomic Encyclopedia of Type Strains, Phase IV (KMG-IV): sequencing the most valuable type-strain genomes for metagenomic binning, comparative biology and taxonomic classification.</title>
        <authorList>
            <person name="Goeker M."/>
        </authorList>
    </citation>
    <scope>NUCLEOTIDE SEQUENCE [LARGE SCALE GENOMIC DNA]</scope>
    <source>
        <strain evidence="5 6">DSM 102940</strain>
    </source>
</reference>
<evidence type="ECO:0000256" key="3">
    <source>
        <dbReference type="ARBA" id="ARBA00023163"/>
    </source>
</evidence>
<dbReference type="Proteomes" id="UP000294919">
    <property type="component" value="Unassembled WGS sequence"/>
</dbReference>
<dbReference type="PROSITE" id="PS50949">
    <property type="entry name" value="HTH_GNTR"/>
    <property type="match status" value="1"/>
</dbReference>
<evidence type="ECO:0000313" key="6">
    <source>
        <dbReference type="Proteomes" id="UP000294919"/>
    </source>
</evidence>
<dbReference type="InterPro" id="IPR036388">
    <property type="entry name" value="WH-like_DNA-bd_sf"/>
</dbReference>
<evidence type="ECO:0000256" key="2">
    <source>
        <dbReference type="ARBA" id="ARBA00023125"/>
    </source>
</evidence>
<dbReference type="InterPro" id="IPR036390">
    <property type="entry name" value="WH_DNA-bd_sf"/>
</dbReference>
<dbReference type="RefSeq" id="WP_132246326.1">
    <property type="nucleotide sequence ID" value="NZ_SLWV01000019.1"/>
</dbReference>
<sequence>MKFVIDRESNISIYHQRYNQIRDRIFSGEISNGDKLPSERKIAEQLSVNCSNIV</sequence>
<dbReference type="AlphaFoldDB" id="A0A4R2KEU2"/>
<proteinExistence type="predicted"/>
<gene>
    <name evidence="5" type="ORF">EV214_11935</name>
</gene>
<evidence type="ECO:0000313" key="5">
    <source>
        <dbReference type="EMBL" id="TCO72171.1"/>
    </source>
</evidence>
<dbReference type="GO" id="GO:0003677">
    <property type="term" value="F:DNA binding"/>
    <property type="evidence" value="ECO:0007669"/>
    <property type="project" value="UniProtKB-KW"/>
</dbReference>
<protein>
    <submittedName>
        <fullName evidence="5">Regulatory GntR family protein</fullName>
    </submittedName>
</protein>
<dbReference type="OrthoDB" id="9802328at2"/>
<dbReference type="Pfam" id="PF00392">
    <property type="entry name" value="GntR"/>
    <property type="match status" value="1"/>
</dbReference>
<feature type="domain" description="HTH gntR-type" evidence="4">
    <location>
        <begin position="11"/>
        <end position="54"/>
    </location>
</feature>
<keyword evidence="3" id="KW-0804">Transcription</keyword>
<name>A0A4R2KEU2_9FIRM</name>
<dbReference type="GO" id="GO:0003700">
    <property type="term" value="F:DNA-binding transcription factor activity"/>
    <property type="evidence" value="ECO:0007669"/>
    <property type="project" value="InterPro"/>
</dbReference>
<accession>A0A4R2KEU2</accession>
<dbReference type="Gene3D" id="1.10.10.10">
    <property type="entry name" value="Winged helix-like DNA-binding domain superfamily/Winged helix DNA-binding domain"/>
    <property type="match status" value="1"/>
</dbReference>
<keyword evidence="2" id="KW-0238">DNA-binding</keyword>